<reference evidence="2" key="2">
    <citation type="submission" date="2015-01" db="EMBL/GenBank/DDBJ databases">
        <title>Complete genome sequence of Methylobacterium aquaticum strain 22A.</title>
        <authorList>
            <person name="Tani A."/>
            <person name="Ogura Y."/>
            <person name="Hayashi T."/>
        </authorList>
    </citation>
    <scope>NUCLEOTIDE SEQUENCE [LARGE SCALE GENOMIC DNA]</scope>
    <source>
        <strain evidence="2">MA-22A</strain>
    </source>
</reference>
<sequence>MVGKTERLDEGAQPAIAQRIGASFLRTNQIKELAGEKLDSRPVERLVPAKDWNANPFPHKPLKSLGYFRSSDPAGIVSEDSTAREVMS</sequence>
<evidence type="ECO:0000313" key="2">
    <source>
        <dbReference type="Proteomes" id="UP000061432"/>
    </source>
</evidence>
<dbReference type="Proteomes" id="UP000061432">
    <property type="component" value="Chromosome"/>
</dbReference>
<dbReference type="STRING" id="270351.Maq22A_c12840"/>
<organism evidence="1 2">
    <name type="scientific">Methylobacterium aquaticum</name>
    <dbReference type="NCBI Taxonomy" id="270351"/>
    <lineage>
        <taxon>Bacteria</taxon>
        <taxon>Pseudomonadati</taxon>
        <taxon>Pseudomonadota</taxon>
        <taxon>Alphaproteobacteria</taxon>
        <taxon>Hyphomicrobiales</taxon>
        <taxon>Methylobacteriaceae</taxon>
        <taxon>Methylobacterium</taxon>
    </lineage>
</organism>
<dbReference type="PATRIC" id="fig|270351.10.peg.2483"/>
<proteinExistence type="predicted"/>
<name>A0A0C6EZX0_9HYPH</name>
<gene>
    <name evidence="1" type="ORF">Maq22A_c12840</name>
</gene>
<reference evidence="1 2" key="1">
    <citation type="journal article" date="2015" name="Genome Announc.">
        <title>Complete Genome Sequence of Methylobacterium aquaticum Strain 22A, Isolated from Racomitrium japonicum Moss.</title>
        <authorList>
            <person name="Tani A."/>
            <person name="Ogura Y."/>
            <person name="Hayashi T."/>
            <person name="Kimbara K."/>
        </authorList>
    </citation>
    <scope>NUCLEOTIDE SEQUENCE [LARGE SCALE GENOMIC DNA]</scope>
    <source>
        <strain evidence="1 2">MA-22A</strain>
    </source>
</reference>
<protein>
    <submittedName>
        <fullName evidence="1">Uncharacterized protein</fullName>
    </submittedName>
</protein>
<dbReference type="KEGG" id="maqu:Maq22A_c12840"/>
<evidence type="ECO:0000313" key="1">
    <source>
        <dbReference type="EMBL" id="BAQ45806.1"/>
    </source>
</evidence>
<dbReference type="AlphaFoldDB" id="A0A0C6EZX0"/>
<accession>A0A0C6EZX0</accession>
<dbReference type="EMBL" id="AP014704">
    <property type="protein sequence ID" value="BAQ45806.1"/>
    <property type="molecule type" value="Genomic_DNA"/>
</dbReference>